<dbReference type="InterPro" id="IPR009075">
    <property type="entry name" value="AcylCo_DH/oxidase_C"/>
</dbReference>
<proteinExistence type="inferred from homology"/>
<dbReference type="PANTHER" id="PTHR43884:SF12">
    <property type="entry name" value="ISOVALERYL-COA DEHYDROGENASE, MITOCHONDRIAL-RELATED"/>
    <property type="match status" value="1"/>
</dbReference>
<organism evidence="7 8">
    <name type="scientific">Arsenicicoccus bolidensis</name>
    <dbReference type="NCBI Taxonomy" id="229480"/>
    <lineage>
        <taxon>Bacteria</taxon>
        <taxon>Bacillati</taxon>
        <taxon>Actinomycetota</taxon>
        <taxon>Actinomycetes</taxon>
        <taxon>Micrococcales</taxon>
        <taxon>Intrasporangiaceae</taxon>
        <taxon>Arsenicicoccus</taxon>
    </lineage>
</organism>
<dbReference type="Pfam" id="PF02771">
    <property type="entry name" value="Acyl-CoA_dh_N"/>
    <property type="match status" value="1"/>
</dbReference>
<comment type="cofactor">
    <cofactor evidence="1">
        <name>FAD</name>
        <dbReference type="ChEBI" id="CHEBI:57692"/>
    </cofactor>
</comment>
<evidence type="ECO:0000256" key="1">
    <source>
        <dbReference type="ARBA" id="ARBA00001974"/>
    </source>
</evidence>
<dbReference type="Gene3D" id="1.10.540.10">
    <property type="entry name" value="Acyl-CoA dehydrogenase/oxidase, N-terminal domain"/>
    <property type="match status" value="1"/>
</dbReference>
<dbReference type="InterPro" id="IPR037069">
    <property type="entry name" value="AcylCoA_DH/ox_N_sf"/>
</dbReference>
<evidence type="ECO:0000313" key="7">
    <source>
        <dbReference type="EMBL" id="MCG7323343.1"/>
    </source>
</evidence>
<evidence type="ECO:0000259" key="5">
    <source>
        <dbReference type="Pfam" id="PF00441"/>
    </source>
</evidence>
<evidence type="ECO:0000256" key="2">
    <source>
        <dbReference type="ARBA" id="ARBA00009347"/>
    </source>
</evidence>
<evidence type="ECO:0000313" key="8">
    <source>
        <dbReference type="Proteomes" id="UP001521931"/>
    </source>
</evidence>
<dbReference type="SUPFAM" id="SSF56645">
    <property type="entry name" value="Acyl-CoA dehydrogenase NM domain-like"/>
    <property type="match status" value="1"/>
</dbReference>
<dbReference type="Gene3D" id="2.40.110.10">
    <property type="entry name" value="Butyryl-CoA Dehydrogenase, subunit A, domain 2"/>
    <property type="match status" value="1"/>
</dbReference>
<comment type="caution">
    <text evidence="7">The sequence shown here is derived from an EMBL/GenBank/DDBJ whole genome shotgun (WGS) entry which is preliminary data.</text>
</comment>
<feature type="domain" description="Acyl-CoA dehydrogenase/oxidase C-terminal" evidence="5">
    <location>
        <begin position="260"/>
        <end position="380"/>
    </location>
</feature>
<dbReference type="InterPro" id="IPR036250">
    <property type="entry name" value="AcylCo_DH-like_C"/>
</dbReference>
<dbReference type="InterPro" id="IPR009100">
    <property type="entry name" value="AcylCoA_DH/oxidase_NM_dom_sf"/>
</dbReference>
<dbReference type="Gene3D" id="1.20.140.10">
    <property type="entry name" value="Butyryl-CoA Dehydrogenase, subunit A, domain 3"/>
    <property type="match status" value="1"/>
</dbReference>
<comment type="similarity">
    <text evidence="2">Belongs to the acyl-CoA dehydrogenase family.</text>
</comment>
<dbReference type="PIRSF" id="PIRSF016578">
    <property type="entry name" value="HsaA"/>
    <property type="match status" value="1"/>
</dbReference>
<name>A0ABS9Q637_9MICO</name>
<keyword evidence="8" id="KW-1185">Reference proteome</keyword>
<dbReference type="SUPFAM" id="SSF47203">
    <property type="entry name" value="Acyl-CoA dehydrogenase C-terminal domain-like"/>
    <property type="match status" value="1"/>
</dbReference>
<evidence type="ECO:0000256" key="3">
    <source>
        <dbReference type="ARBA" id="ARBA00022630"/>
    </source>
</evidence>
<keyword evidence="4" id="KW-0274">FAD</keyword>
<gene>
    <name evidence="7" type="ORF">MHL29_15790</name>
</gene>
<reference evidence="7 8" key="1">
    <citation type="submission" date="2022-02" db="EMBL/GenBank/DDBJ databases">
        <title>Uncovering new skin microbiome diversity through culturing and metagenomics.</title>
        <authorList>
            <person name="Conlan S."/>
            <person name="Deming C."/>
            <person name="Nisc Comparative Sequencing Program N."/>
            <person name="Segre J.A."/>
        </authorList>
    </citation>
    <scope>NUCLEOTIDE SEQUENCE [LARGE SCALE GENOMIC DNA]</scope>
    <source>
        <strain evidence="7 8">ACRQZ</strain>
    </source>
</reference>
<evidence type="ECO:0000259" key="6">
    <source>
        <dbReference type="Pfam" id="PF02771"/>
    </source>
</evidence>
<dbReference type="PANTHER" id="PTHR43884">
    <property type="entry name" value="ACYL-COA DEHYDROGENASE"/>
    <property type="match status" value="1"/>
</dbReference>
<dbReference type="InterPro" id="IPR013786">
    <property type="entry name" value="AcylCoA_DH/ox_N"/>
</dbReference>
<accession>A0ABS9Q637</accession>
<evidence type="ECO:0000256" key="4">
    <source>
        <dbReference type="ARBA" id="ARBA00022827"/>
    </source>
</evidence>
<sequence length="402" mass="42621">MTGSATSTSTTGTGSSGSAAAAAADVVAEARRIATEVAAVHAPDVDRDARFPREAMTALREAGLLGAWIPTDLGGLGADVVQIGLACEELAKGCASTAMIFAMHQIQVGCLVHHGRTPYLQELMRRIAADQLLVGSATTEMGIGGDVRRSLCHVDRADDGTFELVKKAPVISYGVEADLIFVTARKDAEAVESDQVLVVCDKADLTLEPLGDWDTMGFRGTCSPGFVLTARSHQDRIFPDDYADLSARTMLPVAHSLWSSCWLGLAEGATATARGVVRQAARRSGQLQPVTGLRMAELEVVLETFRARVHGATAGYLEVDPTSQAATLMGRAIGYNTLKVYSAETVVDIVAKALLIVGIAGYRRTGAVSLDRQLRDAYGAQLMVNNDRILGNTAQLELIYKG</sequence>
<dbReference type="Proteomes" id="UP001521931">
    <property type="component" value="Unassembled WGS sequence"/>
</dbReference>
<feature type="domain" description="Acyl-CoA dehydrogenase/oxidase N-terminal" evidence="6">
    <location>
        <begin position="26"/>
        <end position="128"/>
    </location>
</feature>
<protein>
    <submittedName>
        <fullName evidence="7">Acyl-CoA/acyl-ACP dehydrogenase</fullName>
    </submittedName>
</protein>
<dbReference type="InterPro" id="IPR046373">
    <property type="entry name" value="Acyl-CoA_Oxase/DH_mid-dom_sf"/>
</dbReference>
<dbReference type="EMBL" id="JAKRCV010000070">
    <property type="protein sequence ID" value="MCG7323343.1"/>
    <property type="molecule type" value="Genomic_DNA"/>
</dbReference>
<dbReference type="Pfam" id="PF00441">
    <property type="entry name" value="Acyl-CoA_dh_1"/>
    <property type="match status" value="1"/>
</dbReference>
<keyword evidence="3" id="KW-0285">Flavoprotein</keyword>
<dbReference type="RefSeq" id="WP_239266045.1">
    <property type="nucleotide sequence ID" value="NZ_JAKRCV010000070.1"/>
</dbReference>